<dbReference type="PANTHER" id="PTHR34613">
    <property type="entry name" value="SLL0800 PROTEIN"/>
    <property type="match status" value="1"/>
</dbReference>
<evidence type="ECO:0000313" key="2">
    <source>
        <dbReference type="Proteomes" id="UP000660380"/>
    </source>
</evidence>
<dbReference type="PANTHER" id="PTHR34613:SF1">
    <property type="entry name" value="SLL6017 PROTEIN"/>
    <property type="match status" value="1"/>
</dbReference>
<accession>A0ABR8GST7</accession>
<gene>
    <name evidence="1" type="ORF">H6G81_18830</name>
</gene>
<organism evidence="1 2">
    <name type="scientific">Scytonema hofmannii FACHB-248</name>
    <dbReference type="NCBI Taxonomy" id="1842502"/>
    <lineage>
        <taxon>Bacteria</taxon>
        <taxon>Bacillati</taxon>
        <taxon>Cyanobacteriota</taxon>
        <taxon>Cyanophyceae</taxon>
        <taxon>Nostocales</taxon>
        <taxon>Scytonemataceae</taxon>
        <taxon>Scytonema</taxon>
    </lineage>
</organism>
<dbReference type="EMBL" id="JACJTA010000042">
    <property type="protein sequence ID" value="MBD2606527.1"/>
    <property type="molecule type" value="Genomic_DNA"/>
</dbReference>
<comment type="caution">
    <text evidence="1">The sequence shown here is derived from an EMBL/GenBank/DDBJ whole genome shotgun (WGS) entry which is preliminary data.</text>
</comment>
<dbReference type="RefSeq" id="WP_029637767.1">
    <property type="nucleotide sequence ID" value="NZ_JACJTA010000042.1"/>
</dbReference>
<protein>
    <recommendedName>
        <fullName evidence="3">Rpn family recombination-promoting nuclease/putative transposase</fullName>
    </recommendedName>
</protein>
<name>A0ABR8GST7_9CYAN</name>
<keyword evidence="2" id="KW-1185">Reference proteome</keyword>
<dbReference type="Proteomes" id="UP000660380">
    <property type="component" value="Unassembled WGS sequence"/>
</dbReference>
<evidence type="ECO:0000313" key="1">
    <source>
        <dbReference type="EMBL" id="MBD2606527.1"/>
    </source>
</evidence>
<evidence type="ECO:0008006" key="3">
    <source>
        <dbReference type="Google" id="ProtNLM"/>
    </source>
</evidence>
<proteinExistence type="predicted"/>
<sequence>MFDNVCKFLAENFSTDFASWLLGEPITLTELSPLIKRVLRREIMRESVIYQHIWEEAQAEGEAKGRAEGVQEGVRLVAVNLLNRGMAVEEVARVTGLSLQKVELLLSSEGEA</sequence>
<reference evidence="1 2" key="1">
    <citation type="journal article" date="2020" name="ISME J.">
        <title>Comparative genomics reveals insights into cyanobacterial evolution and habitat adaptation.</title>
        <authorList>
            <person name="Chen M.Y."/>
            <person name="Teng W.K."/>
            <person name="Zhao L."/>
            <person name="Hu C.X."/>
            <person name="Zhou Y.K."/>
            <person name="Han B.P."/>
            <person name="Song L.R."/>
            <person name="Shu W.S."/>
        </authorList>
    </citation>
    <scope>NUCLEOTIDE SEQUENCE [LARGE SCALE GENOMIC DNA]</scope>
    <source>
        <strain evidence="1 2">FACHB-248</strain>
    </source>
</reference>